<evidence type="ECO:0000313" key="3">
    <source>
        <dbReference type="EMBL" id="RXW24797.1"/>
    </source>
</evidence>
<feature type="region of interest" description="Disordered" evidence="1">
    <location>
        <begin position="146"/>
        <end position="227"/>
    </location>
</feature>
<dbReference type="InterPro" id="IPR051640">
    <property type="entry name" value="GRB10-interact_GYF"/>
</dbReference>
<reference evidence="3 4" key="1">
    <citation type="submission" date="2019-01" db="EMBL/GenBank/DDBJ databases">
        <title>Draft genome sequence of Psathyrella aberdarensis IHI B618.</title>
        <authorList>
            <person name="Buettner E."/>
            <person name="Kellner H."/>
        </authorList>
    </citation>
    <scope>NUCLEOTIDE SEQUENCE [LARGE SCALE GENOMIC DNA]</scope>
    <source>
        <strain evidence="3 4">IHI B618</strain>
    </source>
</reference>
<dbReference type="Proteomes" id="UP000290288">
    <property type="component" value="Unassembled WGS sequence"/>
</dbReference>
<proteinExistence type="predicted"/>
<dbReference type="PANTHER" id="PTHR14445">
    <property type="entry name" value="GRB10 INTERACTING GYF PROTEIN"/>
    <property type="match status" value="1"/>
</dbReference>
<dbReference type="SMART" id="SM00444">
    <property type="entry name" value="GYF"/>
    <property type="match status" value="1"/>
</dbReference>
<comment type="caution">
    <text evidence="3">The sequence shown here is derived from an EMBL/GenBank/DDBJ whole genome shotgun (WGS) entry which is preliminary data.</text>
</comment>
<dbReference type="STRING" id="2316362.A0A4Q2DWF6"/>
<feature type="domain" description="GYF" evidence="2">
    <location>
        <begin position="322"/>
        <end position="378"/>
    </location>
</feature>
<dbReference type="PROSITE" id="PS50829">
    <property type="entry name" value="GYF"/>
    <property type="match status" value="1"/>
</dbReference>
<feature type="compositionally biased region" description="Acidic residues" evidence="1">
    <location>
        <begin position="171"/>
        <end position="180"/>
    </location>
</feature>
<accession>A0A4Q2DWF6</accession>
<gene>
    <name evidence="3" type="ORF">EST38_g1060</name>
</gene>
<dbReference type="OrthoDB" id="6415790at2759"/>
<evidence type="ECO:0000313" key="4">
    <source>
        <dbReference type="Proteomes" id="UP000290288"/>
    </source>
</evidence>
<feature type="region of interest" description="Disordered" evidence="1">
    <location>
        <begin position="13"/>
        <end position="45"/>
    </location>
</feature>
<name>A0A4Q2DWF6_9AGAR</name>
<keyword evidence="4" id="KW-1185">Reference proteome</keyword>
<dbReference type="GO" id="GO:0005829">
    <property type="term" value="C:cytosol"/>
    <property type="evidence" value="ECO:0007669"/>
    <property type="project" value="TreeGrafter"/>
</dbReference>
<dbReference type="EMBL" id="SDEE01000014">
    <property type="protein sequence ID" value="RXW24797.1"/>
    <property type="molecule type" value="Genomic_DNA"/>
</dbReference>
<dbReference type="InterPro" id="IPR035445">
    <property type="entry name" value="GYF-like_dom_sf"/>
</dbReference>
<evidence type="ECO:0000259" key="2">
    <source>
        <dbReference type="PROSITE" id="PS50829"/>
    </source>
</evidence>
<dbReference type="SUPFAM" id="SSF55277">
    <property type="entry name" value="GYF domain"/>
    <property type="match status" value="1"/>
</dbReference>
<dbReference type="Gene3D" id="3.30.1490.40">
    <property type="match status" value="1"/>
</dbReference>
<feature type="region of interest" description="Disordered" evidence="1">
    <location>
        <begin position="550"/>
        <end position="579"/>
    </location>
</feature>
<dbReference type="InterPro" id="IPR003169">
    <property type="entry name" value="GYF"/>
</dbReference>
<evidence type="ECO:0000256" key="1">
    <source>
        <dbReference type="SAM" id="MobiDB-lite"/>
    </source>
</evidence>
<dbReference type="Pfam" id="PF02213">
    <property type="entry name" value="GYF"/>
    <property type="match status" value="1"/>
</dbReference>
<sequence>MFLQIRNALHGRRPDDRVSTAGHVSDSETPKLVSNQTGTHAPPPKLEYVKLPGTKNALMIKAVETAKKSFLAILCGDNGEKVELFAGTYRTALGLSRTFILPDSPRSLELQLQGDDLVEVFLVFSQNVFGLEPATVRVREVRIGRAERRAARRRAREARAGDSATGQNEANEAEGPDEDTNVNVNIGVSVSVEGNDAMGGDGPTQPPTPTLVAPEHPSSHLEGTATPPEPVPVTSIIQSPELLALASAQMGPYTTFQQLPFAPKFPLASIADEYIIPPTYRTFLQYRSEHERDGETITNTPTETAAAQFSPPGLPIPTPTAPSKWLYRDPKGIIHGPWKSSLMQAWYKDGLLPLDLPVRREEDEEFTPLKDLRLQCVDPTQPFRSPPIRSPSTDSPAPAEGGSKPLLEPISLLAQPRHFGPPALFFSSRGGHSTAIVDSRGRSVLKGRFIWSNDGDDSDESKTASTMGDIRRLEAFDVDDKSVLVAMRQGGLEAVDLRDALLNPADESRTVLPHYNPAINTVNRRPPFVWKIGTPIQALPAPLSALTHKHKGSGFGHLTSKKASTGSSGRGNGKVDGIHESDLDPEDGVFFVGRRDDELYVCERNAGSFRILKLAPTNVTL</sequence>
<protein>
    <recommendedName>
        <fullName evidence="2">GYF domain-containing protein</fullName>
    </recommendedName>
</protein>
<dbReference type="AlphaFoldDB" id="A0A4Q2DWF6"/>
<organism evidence="3 4">
    <name type="scientific">Candolleomyces aberdarensis</name>
    <dbReference type="NCBI Taxonomy" id="2316362"/>
    <lineage>
        <taxon>Eukaryota</taxon>
        <taxon>Fungi</taxon>
        <taxon>Dikarya</taxon>
        <taxon>Basidiomycota</taxon>
        <taxon>Agaricomycotina</taxon>
        <taxon>Agaricomycetes</taxon>
        <taxon>Agaricomycetidae</taxon>
        <taxon>Agaricales</taxon>
        <taxon>Agaricineae</taxon>
        <taxon>Psathyrellaceae</taxon>
        <taxon>Candolleomyces</taxon>
    </lineage>
</organism>
<dbReference type="PANTHER" id="PTHR14445:SF36">
    <property type="entry name" value="FI03272P-RELATED"/>
    <property type="match status" value="1"/>
</dbReference>
<feature type="compositionally biased region" description="Low complexity" evidence="1">
    <location>
        <begin position="181"/>
        <end position="195"/>
    </location>
</feature>
<feature type="region of interest" description="Disordered" evidence="1">
    <location>
        <begin position="378"/>
        <end position="405"/>
    </location>
</feature>